<dbReference type="EMBL" id="KQ422575">
    <property type="protein sequence ID" value="KOF74630.1"/>
    <property type="molecule type" value="Genomic_DNA"/>
</dbReference>
<dbReference type="AlphaFoldDB" id="A0A0L8GDN1"/>
<accession>A0A0L8GDN1</accession>
<reference evidence="1" key="1">
    <citation type="submission" date="2015-07" db="EMBL/GenBank/DDBJ databases">
        <title>MeaNS - Measles Nucleotide Surveillance Program.</title>
        <authorList>
            <person name="Tran T."/>
            <person name="Druce J."/>
        </authorList>
    </citation>
    <scope>NUCLEOTIDE SEQUENCE</scope>
    <source>
        <strain evidence="1">UCB-OBI-ISO-001</strain>
        <tissue evidence="1">Gonad</tissue>
    </source>
</reference>
<proteinExistence type="predicted"/>
<gene>
    <name evidence="1" type="ORF">OCBIM_22035843mg</name>
</gene>
<name>A0A0L8GDN1_OCTBM</name>
<sequence length="56" mass="6249">MLDLCFLAECLIGIYEKKTIPVQGRSVFCSSLSITVHPLNLTKVLRIFIIPAMVLV</sequence>
<organism evidence="1">
    <name type="scientific">Octopus bimaculoides</name>
    <name type="common">California two-spotted octopus</name>
    <dbReference type="NCBI Taxonomy" id="37653"/>
    <lineage>
        <taxon>Eukaryota</taxon>
        <taxon>Metazoa</taxon>
        <taxon>Spiralia</taxon>
        <taxon>Lophotrochozoa</taxon>
        <taxon>Mollusca</taxon>
        <taxon>Cephalopoda</taxon>
        <taxon>Coleoidea</taxon>
        <taxon>Octopodiformes</taxon>
        <taxon>Octopoda</taxon>
        <taxon>Incirrata</taxon>
        <taxon>Octopodidae</taxon>
        <taxon>Octopus</taxon>
    </lineage>
</organism>
<protein>
    <submittedName>
        <fullName evidence="1">Uncharacterized protein</fullName>
    </submittedName>
</protein>
<evidence type="ECO:0000313" key="1">
    <source>
        <dbReference type="EMBL" id="KOF74630.1"/>
    </source>
</evidence>